<name>A0A0E9XIB1_ANGAN</name>
<dbReference type="AlphaFoldDB" id="A0A0E9XIB1"/>
<reference evidence="1" key="2">
    <citation type="journal article" date="2015" name="Fish Shellfish Immunol.">
        <title>Early steps in the European eel (Anguilla anguilla)-Vibrio vulnificus interaction in the gills: Role of the RtxA13 toxin.</title>
        <authorList>
            <person name="Callol A."/>
            <person name="Pajuelo D."/>
            <person name="Ebbesson L."/>
            <person name="Teles M."/>
            <person name="MacKenzie S."/>
            <person name="Amaro C."/>
        </authorList>
    </citation>
    <scope>NUCLEOTIDE SEQUENCE</scope>
</reference>
<reference evidence="1" key="1">
    <citation type="submission" date="2014-11" db="EMBL/GenBank/DDBJ databases">
        <authorList>
            <person name="Amaro Gonzalez C."/>
        </authorList>
    </citation>
    <scope>NUCLEOTIDE SEQUENCE</scope>
</reference>
<dbReference type="EMBL" id="GBXM01006188">
    <property type="protein sequence ID" value="JAI02390.1"/>
    <property type="molecule type" value="Transcribed_RNA"/>
</dbReference>
<evidence type="ECO:0000313" key="1">
    <source>
        <dbReference type="EMBL" id="JAI02390.1"/>
    </source>
</evidence>
<sequence length="26" mass="2846">MDGKLQSQIRVTCDCISRSPTTVLPP</sequence>
<organism evidence="1">
    <name type="scientific">Anguilla anguilla</name>
    <name type="common">European freshwater eel</name>
    <name type="synonym">Muraena anguilla</name>
    <dbReference type="NCBI Taxonomy" id="7936"/>
    <lineage>
        <taxon>Eukaryota</taxon>
        <taxon>Metazoa</taxon>
        <taxon>Chordata</taxon>
        <taxon>Craniata</taxon>
        <taxon>Vertebrata</taxon>
        <taxon>Euteleostomi</taxon>
        <taxon>Actinopterygii</taxon>
        <taxon>Neopterygii</taxon>
        <taxon>Teleostei</taxon>
        <taxon>Anguilliformes</taxon>
        <taxon>Anguillidae</taxon>
        <taxon>Anguilla</taxon>
    </lineage>
</organism>
<protein>
    <submittedName>
        <fullName evidence="1">Uncharacterized protein</fullName>
    </submittedName>
</protein>
<accession>A0A0E9XIB1</accession>
<proteinExistence type="predicted"/>